<sequence length="202" mass="22175">MKTYNQFCGTAYALDVLGERWTLLILRDLLAGPRRYGDLLEGLPGITTNLLAKRLAHLTDAQLIAKCTGGYELTERGRKVEPIVLALADFGSQSLRLPPRHDETVSRRALVLNLKRRYRGGCDCTIGLVFETASFLLTITETSLDIGPLNIVPDATLTHSNGGLARWIIAGDPIDDLIKTGDVTVEGRADCVRAFDARLDRP</sequence>
<accession>A0A1N7NF60</accession>
<dbReference type="Proteomes" id="UP000186684">
    <property type="component" value="Unassembled WGS sequence"/>
</dbReference>
<organism evidence="5 6">
    <name type="scientific">Roseivivax lentus</name>
    <dbReference type="NCBI Taxonomy" id="633194"/>
    <lineage>
        <taxon>Bacteria</taxon>
        <taxon>Pseudomonadati</taxon>
        <taxon>Pseudomonadota</taxon>
        <taxon>Alphaproteobacteria</taxon>
        <taxon>Rhodobacterales</taxon>
        <taxon>Roseobacteraceae</taxon>
        <taxon>Roseivivax</taxon>
    </lineage>
</organism>
<feature type="domain" description="HTH hxlR-type" evidence="4">
    <location>
        <begin position="8"/>
        <end position="99"/>
    </location>
</feature>
<gene>
    <name evidence="5" type="ORF">SAMN05421759_10831</name>
</gene>
<evidence type="ECO:0000256" key="1">
    <source>
        <dbReference type="ARBA" id="ARBA00023015"/>
    </source>
</evidence>
<protein>
    <submittedName>
        <fullName evidence="5">Transcriptional regulator, HxlR family</fullName>
    </submittedName>
</protein>
<dbReference type="InterPro" id="IPR002577">
    <property type="entry name" value="HTH_HxlR"/>
</dbReference>
<evidence type="ECO:0000256" key="3">
    <source>
        <dbReference type="ARBA" id="ARBA00023163"/>
    </source>
</evidence>
<dbReference type="SUPFAM" id="SSF46785">
    <property type="entry name" value="Winged helix' DNA-binding domain"/>
    <property type="match status" value="1"/>
</dbReference>
<dbReference type="Pfam" id="PF01638">
    <property type="entry name" value="HxlR"/>
    <property type="match status" value="1"/>
</dbReference>
<evidence type="ECO:0000313" key="5">
    <source>
        <dbReference type="EMBL" id="SIS96946.1"/>
    </source>
</evidence>
<reference evidence="6" key="1">
    <citation type="submission" date="2017-01" db="EMBL/GenBank/DDBJ databases">
        <authorList>
            <person name="Varghese N."/>
            <person name="Submissions S."/>
        </authorList>
    </citation>
    <scope>NUCLEOTIDE SEQUENCE [LARGE SCALE GENOMIC DNA]</scope>
    <source>
        <strain evidence="6">DSM 29430</strain>
    </source>
</reference>
<dbReference type="OrthoDB" id="9782219at2"/>
<proteinExistence type="predicted"/>
<dbReference type="Gene3D" id="1.10.10.10">
    <property type="entry name" value="Winged helix-like DNA-binding domain superfamily/Winged helix DNA-binding domain"/>
    <property type="match status" value="1"/>
</dbReference>
<keyword evidence="1" id="KW-0805">Transcription regulation</keyword>
<evidence type="ECO:0000256" key="2">
    <source>
        <dbReference type="ARBA" id="ARBA00023125"/>
    </source>
</evidence>
<evidence type="ECO:0000313" key="6">
    <source>
        <dbReference type="Proteomes" id="UP000186684"/>
    </source>
</evidence>
<dbReference type="PROSITE" id="PS51118">
    <property type="entry name" value="HTH_HXLR"/>
    <property type="match status" value="1"/>
</dbReference>
<dbReference type="PANTHER" id="PTHR33204:SF18">
    <property type="entry name" value="TRANSCRIPTIONAL REGULATORY PROTEIN"/>
    <property type="match status" value="1"/>
</dbReference>
<dbReference type="AlphaFoldDB" id="A0A1N7NF60"/>
<keyword evidence="3" id="KW-0804">Transcription</keyword>
<dbReference type="InterPro" id="IPR036388">
    <property type="entry name" value="WH-like_DNA-bd_sf"/>
</dbReference>
<name>A0A1N7NF60_9RHOB</name>
<dbReference type="RefSeq" id="WP_076448540.1">
    <property type="nucleotide sequence ID" value="NZ_FTOQ01000008.1"/>
</dbReference>
<keyword evidence="6" id="KW-1185">Reference proteome</keyword>
<evidence type="ECO:0000259" key="4">
    <source>
        <dbReference type="PROSITE" id="PS51118"/>
    </source>
</evidence>
<dbReference type="PANTHER" id="PTHR33204">
    <property type="entry name" value="TRANSCRIPTIONAL REGULATOR, MARR FAMILY"/>
    <property type="match status" value="1"/>
</dbReference>
<dbReference type="STRING" id="633194.SAMN05421759_10831"/>
<dbReference type="GO" id="GO:0003677">
    <property type="term" value="F:DNA binding"/>
    <property type="evidence" value="ECO:0007669"/>
    <property type="project" value="UniProtKB-KW"/>
</dbReference>
<dbReference type="EMBL" id="FTOQ01000008">
    <property type="protein sequence ID" value="SIS96946.1"/>
    <property type="molecule type" value="Genomic_DNA"/>
</dbReference>
<dbReference type="InterPro" id="IPR036390">
    <property type="entry name" value="WH_DNA-bd_sf"/>
</dbReference>
<keyword evidence="2" id="KW-0238">DNA-binding</keyword>